<evidence type="ECO:0000313" key="1">
    <source>
        <dbReference type="EMBL" id="NMW65984.1"/>
    </source>
</evidence>
<name>A0A7Y0U2Y8_9ACTO</name>
<proteinExistence type="predicted"/>
<sequence>MANSEAYVAIEWDEAFFENILKSEEVAALAESVANQAAAIARATAPVVTGAYRDSIHVEKYYGRKRAVAKVVADDEKSWWIESKTGNLHKALGKARL</sequence>
<gene>
    <name evidence="1" type="ORF">HHJ78_10860</name>
</gene>
<dbReference type="AlphaFoldDB" id="A0A7Y0U2Y8"/>
<evidence type="ECO:0000313" key="2">
    <source>
        <dbReference type="Proteomes" id="UP000578252"/>
    </source>
</evidence>
<dbReference type="RefSeq" id="WP_169772483.1">
    <property type="nucleotide sequence ID" value="NZ_JABCUR010000014.1"/>
</dbReference>
<comment type="caution">
    <text evidence="1">The sequence shown here is derived from an EMBL/GenBank/DDBJ whole genome shotgun (WGS) entry which is preliminary data.</text>
</comment>
<dbReference type="EMBL" id="JABCUR010000014">
    <property type="protein sequence ID" value="NMW65984.1"/>
    <property type="molecule type" value="Genomic_DNA"/>
</dbReference>
<reference evidence="1 2" key="1">
    <citation type="submission" date="2020-04" db="EMBL/GenBank/DDBJ databases">
        <title>Antimicrobial susceptibility and clonality of vaginal-derived multi-drug resistant Mobiluncus isolates in China.</title>
        <authorList>
            <person name="Zhang X."/>
        </authorList>
    </citation>
    <scope>NUCLEOTIDE SEQUENCE [LARGE SCALE GENOMIC DNA]</scope>
    <source>
        <strain evidence="1 2">13</strain>
    </source>
</reference>
<accession>A0A7Y0U2Y8</accession>
<dbReference type="Proteomes" id="UP000578252">
    <property type="component" value="Unassembled WGS sequence"/>
</dbReference>
<protein>
    <submittedName>
        <fullName evidence="1">HK97 gp10 family phage protein</fullName>
    </submittedName>
</protein>
<organism evidence="1 2">
    <name type="scientific">Mobiluncus mulieris</name>
    <dbReference type="NCBI Taxonomy" id="2052"/>
    <lineage>
        <taxon>Bacteria</taxon>
        <taxon>Bacillati</taxon>
        <taxon>Actinomycetota</taxon>
        <taxon>Actinomycetes</taxon>
        <taxon>Actinomycetales</taxon>
        <taxon>Actinomycetaceae</taxon>
        <taxon>Mobiluncus</taxon>
    </lineage>
</organism>